<dbReference type="InParanoid" id="F4W936"/>
<accession>F4W936</accession>
<gene>
    <name evidence="1" type="ORF">G5I_01983</name>
</gene>
<dbReference type="AlphaFoldDB" id="F4W936"/>
<reference evidence="1" key="1">
    <citation type="submission" date="2011-02" db="EMBL/GenBank/DDBJ databases">
        <title>The genome of the leaf-cutting ant Acromyrmex echinatior suggests key adaptations to social evolution and fungus farming.</title>
        <authorList>
            <person name="Nygaard S."/>
            <person name="Zhang G."/>
        </authorList>
    </citation>
    <scope>NUCLEOTIDE SEQUENCE</scope>
</reference>
<organism evidence="2">
    <name type="scientific">Acromyrmex echinatior</name>
    <name type="common">Panamanian leafcutter ant</name>
    <name type="synonym">Acromyrmex octospinosus echinatior</name>
    <dbReference type="NCBI Taxonomy" id="103372"/>
    <lineage>
        <taxon>Eukaryota</taxon>
        <taxon>Metazoa</taxon>
        <taxon>Ecdysozoa</taxon>
        <taxon>Arthropoda</taxon>
        <taxon>Hexapoda</taxon>
        <taxon>Insecta</taxon>
        <taxon>Pterygota</taxon>
        <taxon>Neoptera</taxon>
        <taxon>Endopterygota</taxon>
        <taxon>Hymenoptera</taxon>
        <taxon>Apocrita</taxon>
        <taxon>Aculeata</taxon>
        <taxon>Formicoidea</taxon>
        <taxon>Formicidae</taxon>
        <taxon>Myrmicinae</taxon>
        <taxon>Acromyrmex</taxon>
    </lineage>
</organism>
<dbReference type="EMBL" id="GL888002">
    <property type="protein sequence ID" value="EGI69218.1"/>
    <property type="molecule type" value="Genomic_DNA"/>
</dbReference>
<evidence type="ECO:0000313" key="1">
    <source>
        <dbReference type="EMBL" id="EGI69218.1"/>
    </source>
</evidence>
<protein>
    <submittedName>
        <fullName evidence="1">Uncharacterized protein</fullName>
    </submittedName>
</protein>
<proteinExistence type="predicted"/>
<keyword evidence="2" id="KW-1185">Reference proteome</keyword>
<dbReference type="Proteomes" id="UP000007755">
    <property type="component" value="Unassembled WGS sequence"/>
</dbReference>
<sequence>MNVDRVCSTRPAMLVASAARPQSQPIVSITVFHRDSILVDSSMYVDSEIGTVVRKYLCGMVLNDIQHPIKFTTWFKVDFFSPDLLYRRCQRSDKVALTQTLWSDDPDPAGGGAAILFNKDFPTKGNEEYNFLSCARSSNIENTEERLQLRY</sequence>
<evidence type="ECO:0000313" key="2">
    <source>
        <dbReference type="Proteomes" id="UP000007755"/>
    </source>
</evidence>
<name>F4W936_ACREC</name>